<reference evidence="7 8" key="1">
    <citation type="submission" date="2019-04" db="EMBL/GenBank/DDBJ databases">
        <title>Geobacter ruber sp. nov., ferric-reducing bacteria isolated from paddy soil.</title>
        <authorList>
            <person name="Xu Z."/>
            <person name="Masuda Y."/>
            <person name="Itoh H."/>
            <person name="Senoo K."/>
        </authorList>
    </citation>
    <scope>NUCLEOTIDE SEQUENCE [LARGE SCALE GENOMIC DNA]</scope>
    <source>
        <strain evidence="7 8">Red88</strain>
    </source>
</reference>
<keyword evidence="8" id="KW-1185">Reference proteome</keyword>
<dbReference type="Proteomes" id="UP000324298">
    <property type="component" value="Unassembled WGS sequence"/>
</dbReference>
<dbReference type="PANTHER" id="PTHR43400:SF7">
    <property type="entry name" value="FAD-DEPENDENT OXIDOREDUCTASE 2 FAD BINDING DOMAIN-CONTAINING PROTEIN"/>
    <property type="match status" value="1"/>
</dbReference>
<sequence length="474" mass="50543">MKLNSMWRIVVAVAVICASGTTAFAAGRVFTSDVVIIGAGGAGMAAAVSAAQSGAKVTVLEKLPVIGGHTIISGGSVNAPDPERQAKAGIKDSPDLFFEQTLKAGDYRNDPAVVRVLADNATNMLKWFESLGLKWDDRVFEAWGGLYPRSHNSGAAAAGKDYIRVLNDNAKKLGVTIKTNTKVVDLLRDGNEGRVYGVKAQNKSGGTDTYLAKAVIIASGGFTANIPMRMKYNPRLNEKFRTTANPQGKALDGSTGDGIIMAKKIGADDVGMDYIQLIPFSGGRVIDYVGGDIFVNFDGKRFVNEGGRRDAIADAILSQRGQKMWVITDDQSIKGASLKTKLEKGIVFKADTVEEMARKMEVNPAVLQQTLDRYNQYAKDKKDPDFGKTTFTQTVDKAPYYFGIETADVHFTCGGLRISPKTEVIDLDGKAIPGLFAAGEVTGGIHGTNRAGGNSLAAIFVFGRIAGVNAAQLK</sequence>
<dbReference type="SUPFAM" id="SSF56425">
    <property type="entry name" value="Succinate dehydrogenase/fumarate reductase flavoprotein, catalytic domain"/>
    <property type="match status" value="1"/>
</dbReference>
<keyword evidence="3 5" id="KW-0274">FAD</keyword>
<organism evidence="7 8">
    <name type="scientific">Oryzomonas rubra</name>
    <dbReference type="NCBI Taxonomy" id="2509454"/>
    <lineage>
        <taxon>Bacteria</taxon>
        <taxon>Pseudomonadati</taxon>
        <taxon>Thermodesulfobacteriota</taxon>
        <taxon>Desulfuromonadia</taxon>
        <taxon>Geobacterales</taxon>
        <taxon>Geobacteraceae</taxon>
        <taxon>Oryzomonas</taxon>
    </lineage>
</organism>
<protein>
    <submittedName>
        <fullName evidence="7">Flavocytochrome c</fullName>
    </submittedName>
</protein>
<keyword evidence="4 5" id="KW-0560">Oxidoreductase</keyword>
<feature type="domain" description="FAD-dependent oxidoreductase 2 FAD-binding" evidence="6">
    <location>
        <begin position="33"/>
        <end position="456"/>
    </location>
</feature>
<accession>A0A5A9XI67</accession>
<dbReference type="PRINTS" id="PR00368">
    <property type="entry name" value="FADPNR"/>
</dbReference>
<dbReference type="InterPro" id="IPR036188">
    <property type="entry name" value="FAD/NAD-bd_sf"/>
</dbReference>
<dbReference type="OrthoDB" id="9806724at2"/>
<dbReference type="InterPro" id="IPR050315">
    <property type="entry name" value="FAD-oxidoreductase_2"/>
</dbReference>
<dbReference type="Pfam" id="PF00890">
    <property type="entry name" value="FAD_binding_2"/>
    <property type="match status" value="1"/>
</dbReference>
<evidence type="ECO:0000256" key="4">
    <source>
        <dbReference type="ARBA" id="ARBA00023002"/>
    </source>
</evidence>
<gene>
    <name evidence="7" type="ORF">ET418_11295</name>
</gene>
<dbReference type="InterPro" id="IPR003953">
    <property type="entry name" value="FAD-dep_OxRdtase_2_FAD-bd"/>
</dbReference>
<proteinExistence type="inferred from homology"/>
<evidence type="ECO:0000313" key="7">
    <source>
        <dbReference type="EMBL" id="KAA0891361.1"/>
    </source>
</evidence>
<feature type="chain" id="PRO_5023047321" evidence="5">
    <location>
        <begin position="26"/>
        <end position="474"/>
    </location>
</feature>
<dbReference type="SUPFAM" id="SSF51905">
    <property type="entry name" value="FAD/NAD(P)-binding domain"/>
    <property type="match status" value="1"/>
</dbReference>
<keyword evidence="5" id="KW-0732">Signal</keyword>
<dbReference type="GO" id="GO:0016491">
    <property type="term" value="F:oxidoreductase activity"/>
    <property type="evidence" value="ECO:0007669"/>
    <property type="project" value="UniProtKB-KW"/>
</dbReference>
<comment type="caution">
    <text evidence="7">The sequence shown here is derived from an EMBL/GenBank/DDBJ whole genome shotgun (WGS) entry which is preliminary data.</text>
</comment>
<dbReference type="EMBL" id="SRSD01000006">
    <property type="protein sequence ID" value="KAA0891361.1"/>
    <property type="molecule type" value="Genomic_DNA"/>
</dbReference>
<feature type="signal peptide" evidence="5">
    <location>
        <begin position="1"/>
        <end position="25"/>
    </location>
</feature>
<dbReference type="Gene3D" id="3.90.700.10">
    <property type="entry name" value="Succinate dehydrogenase/fumarate reductase flavoprotein, catalytic domain"/>
    <property type="match status" value="1"/>
</dbReference>
<dbReference type="Gene3D" id="3.50.50.60">
    <property type="entry name" value="FAD/NAD(P)-binding domain"/>
    <property type="match status" value="1"/>
</dbReference>
<comment type="cofactor">
    <cofactor evidence="1">
        <name>FAD</name>
        <dbReference type="ChEBI" id="CHEBI:57692"/>
    </cofactor>
</comment>
<comment type="similarity">
    <text evidence="5">Belongs to the FAD-dependent oxidoreductase 2 family. FRD/SDH subfamily.</text>
</comment>
<evidence type="ECO:0000259" key="6">
    <source>
        <dbReference type="Pfam" id="PF00890"/>
    </source>
</evidence>
<dbReference type="AlphaFoldDB" id="A0A5A9XI67"/>
<dbReference type="PANTHER" id="PTHR43400">
    <property type="entry name" value="FUMARATE REDUCTASE"/>
    <property type="match status" value="1"/>
</dbReference>
<dbReference type="InterPro" id="IPR010960">
    <property type="entry name" value="Flavocytochrome_c"/>
</dbReference>
<dbReference type="GO" id="GO:0010181">
    <property type="term" value="F:FMN binding"/>
    <property type="evidence" value="ECO:0007669"/>
    <property type="project" value="InterPro"/>
</dbReference>
<dbReference type="NCBIfam" id="TIGR01813">
    <property type="entry name" value="flavo_cyto_c"/>
    <property type="match status" value="1"/>
</dbReference>
<dbReference type="InterPro" id="IPR027477">
    <property type="entry name" value="Succ_DH/fumarate_Rdtase_cat_sf"/>
</dbReference>
<evidence type="ECO:0000256" key="3">
    <source>
        <dbReference type="ARBA" id="ARBA00022827"/>
    </source>
</evidence>
<evidence type="ECO:0000256" key="2">
    <source>
        <dbReference type="ARBA" id="ARBA00022630"/>
    </source>
</evidence>
<evidence type="ECO:0000256" key="1">
    <source>
        <dbReference type="ARBA" id="ARBA00001974"/>
    </source>
</evidence>
<evidence type="ECO:0000313" key="8">
    <source>
        <dbReference type="Proteomes" id="UP000324298"/>
    </source>
</evidence>
<keyword evidence="2 5" id="KW-0285">Flavoprotein</keyword>
<name>A0A5A9XI67_9BACT</name>
<evidence type="ECO:0000256" key="5">
    <source>
        <dbReference type="RuleBase" id="RU366062"/>
    </source>
</evidence>
<dbReference type="RefSeq" id="WP_149307724.1">
    <property type="nucleotide sequence ID" value="NZ_SRSD01000006.1"/>
</dbReference>